<evidence type="ECO:0000313" key="1">
    <source>
        <dbReference type="EMBL" id="EJK44580.1"/>
    </source>
</evidence>
<sequence>MKGTSHEDSGAPITRSVVCEAQESSVGRDCGSRRTVSRRNSRMWQAGTDMTSDHISIEGDRHRPTHQHECVRPGRQCHNFDDLRTSKEEEVRNGYMEDYLKSCLEENRHMMIEFDNQDAAASLDCCCGTSFEDSNCHIETSEFGQSGHDRPTEQADDFDLLMEEYAAMLDESDYCLPEPTTEAIPVNDIMLKSFRSSAISRCYAQQLRT</sequence>
<organism evidence="1 2">
    <name type="scientific">Thalassiosira oceanica</name>
    <name type="common">Marine diatom</name>
    <dbReference type="NCBI Taxonomy" id="159749"/>
    <lineage>
        <taxon>Eukaryota</taxon>
        <taxon>Sar</taxon>
        <taxon>Stramenopiles</taxon>
        <taxon>Ochrophyta</taxon>
        <taxon>Bacillariophyta</taxon>
        <taxon>Coscinodiscophyceae</taxon>
        <taxon>Thalassiosirophycidae</taxon>
        <taxon>Thalassiosirales</taxon>
        <taxon>Thalassiosiraceae</taxon>
        <taxon>Thalassiosira</taxon>
    </lineage>
</organism>
<protein>
    <submittedName>
        <fullName evidence="1">Uncharacterized protein</fullName>
    </submittedName>
</protein>
<proteinExistence type="predicted"/>
<comment type="caution">
    <text evidence="1">The sequence shown here is derived from an EMBL/GenBank/DDBJ whole genome shotgun (WGS) entry which is preliminary data.</text>
</comment>
<dbReference type="AlphaFoldDB" id="K0QZH2"/>
<name>K0QZH2_THAOC</name>
<keyword evidence="2" id="KW-1185">Reference proteome</keyword>
<gene>
    <name evidence="1" type="ORF">THAOC_36870</name>
</gene>
<dbReference type="EMBL" id="AGNL01049502">
    <property type="protein sequence ID" value="EJK44580.1"/>
    <property type="molecule type" value="Genomic_DNA"/>
</dbReference>
<accession>K0QZH2</accession>
<dbReference type="Proteomes" id="UP000266841">
    <property type="component" value="Unassembled WGS sequence"/>
</dbReference>
<reference evidence="1 2" key="1">
    <citation type="journal article" date="2012" name="Genome Biol.">
        <title>Genome and low-iron response of an oceanic diatom adapted to chronic iron limitation.</title>
        <authorList>
            <person name="Lommer M."/>
            <person name="Specht M."/>
            <person name="Roy A.S."/>
            <person name="Kraemer L."/>
            <person name="Andreson R."/>
            <person name="Gutowska M.A."/>
            <person name="Wolf J."/>
            <person name="Bergner S.V."/>
            <person name="Schilhabel M.B."/>
            <person name="Klostermeier U.C."/>
            <person name="Beiko R.G."/>
            <person name="Rosenstiel P."/>
            <person name="Hippler M."/>
            <person name="Laroche J."/>
        </authorList>
    </citation>
    <scope>NUCLEOTIDE SEQUENCE [LARGE SCALE GENOMIC DNA]</scope>
    <source>
        <strain evidence="1 2">CCMP1005</strain>
    </source>
</reference>
<evidence type="ECO:0000313" key="2">
    <source>
        <dbReference type="Proteomes" id="UP000266841"/>
    </source>
</evidence>